<gene>
    <name evidence="12" type="ORF">SteCoe_19683</name>
</gene>
<dbReference type="GO" id="GO:0005524">
    <property type="term" value="F:ATP binding"/>
    <property type="evidence" value="ECO:0007669"/>
    <property type="project" value="UniProtKB-KW"/>
</dbReference>
<dbReference type="PROSITE" id="PS00518">
    <property type="entry name" value="ZF_RING_1"/>
    <property type="match status" value="1"/>
</dbReference>
<dbReference type="SMART" id="SM00490">
    <property type="entry name" value="HELICc"/>
    <property type="match status" value="1"/>
</dbReference>
<dbReference type="InterPro" id="IPR050628">
    <property type="entry name" value="SNF2_RAD54_helicase_TF"/>
</dbReference>
<accession>A0A1R2BTQ8</accession>
<comment type="caution">
    <text evidence="12">The sequence shown here is derived from an EMBL/GenBank/DDBJ whole genome shotgun (WGS) entry which is preliminary data.</text>
</comment>
<dbReference type="SUPFAM" id="SSF52540">
    <property type="entry name" value="P-loop containing nucleoside triphosphate hydrolases"/>
    <property type="match status" value="2"/>
</dbReference>
<proteinExistence type="predicted"/>
<evidence type="ECO:0008006" key="14">
    <source>
        <dbReference type="Google" id="ProtNLM"/>
    </source>
</evidence>
<evidence type="ECO:0000259" key="10">
    <source>
        <dbReference type="PROSITE" id="PS51192"/>
    </source>
</evidence>
<dbReference type="GO" id="GO:0004386">
    <property type="term" value="F:helicase activity"/>
    <property type="evidence" value="ECO:0007669"/>
    <property type="project" value="UniProtKB-KW"/>
</dbReference>
<dbReference type="InterPro" id="IPR027417">
    <property type="entry name" value="P-loop_NTPase"/>
</dbReference>
<dbReference type="SMART" id="SM00184">
    <property type="entry name" value="RING"/>
    <property type="match status" value="1"/>
</dbReference>
<keyword evidence="5" id="KW-0347">Helicase</keyword>
<feature type="domain" description="Helicase C-terminal" evidence="11">
    <location>
        <begin position="721"/>
        <end position="876"/>
    </location>
</feature>
<dbReference type="InterPro" id="IPR014001">
    <property type="entry name" value="Helicase_ATP-bd"/>
</dbReference>
<keyword evidence="7" id="KW-0067">ATP-binding</keyword>
<dbReference type="Gene3D" id="3.30.40.10">
    <property type="entry name" value="Zinc/RING finger domain, C3HC4 (zinc finger)"/>
    <property type="match status" value="1"/>
</dbReference>
<keyword evidence="2" id="KW-0547">Nucleotide-binding</keyword>
<keyword evidence="13" id="KW-1185">Reference proteome</keyword>
<dbReference type="Pfam" id="PF13923">
    <property type="entry name" value="zf-C3HC4_2"/>
    <property type="match status" value="1"/>
</dbReference>
<dbReference type="PROSITE" id="PS51194">
    <property type="entry name" value="HELICASE_CTER"/>
    <property type="match status" value="1"/>
</dbReference>
<name>A0A1R2BTQ8_9CILI</name>
<dbReference type="SMART" id="SM00487">
    <property type="entry name" value="DEXDc"/>
    <property type="match status" value="1"/>
</dbReference>
<dbReference type="Gene3D" id="3.40.50.300">
    <property type="entry name" value="P-loop containing nucleotide triphosphate hydrolases"/>
    <property type="match status" value="1"/>
</dbReference>
<feature type="domain" description="RING-type" evidence="9">
    <location>
        <begin position="653"/>
        <end position="691"/>
    </location>
</feature>
<dbReference type="PANTHER" id="PTHR45626">
    <property type="entry name" value="TRANSCRIPTION TERMINATION FACTOR 2-RELATED"/>
    <property type="match status" value="1"/>
</dbReference>
<dbReference type="Proteomes" id="UP000187209">
    <property type="component" value="Unassembled WGS sequence"/>
</dbReference>
<dbReference type="CDD" id="cd18793">
    <property type="entry name" value="SF2_C_SNF"/>
    <property type="match status" value="1"/>
</dbReference>
<dbReference type="PANTHER" id="PTHR45626:SF22">
    <property type="entry name" value="DNA REPAIR PROTEIN RAD5"/>
    <property type="match status" value="1"/>
</dbReference>
<dbReference type="InterPro" id="IPR038718">
    <property type="entry name" value="SNF2-like_sf"/>
</dbReference>
<dbReference type="Pfam" id="PF00176">
    <property type="entry name" value="SNF2-rel_dom"/>
    <property type="match status" value="1"/>
</dbReference>
<evidence type="ECO:0000313" key="12">
    <source>
        <dbReference type="EMBL" id="OMJ80140.1"/>
    </source>
</evidence>
<evidence type="ECO:0000256" key="1">
    <source>
        <dbReference type="ARBA" id="ARBA00022723"/>
    </source>
</evidence>
<evidence type="ECO:0000256" key="3">
    <source>
        <dbReference type="ARBA" id="ARBA00022771"/>
    </source>
</evidence>
<dbReference type="AlphaFoldDB" id="A0A1R2BTQ8"/>
<dbReference type="Pfam" id="PF00271">
    <property type="entry name" value="Helicase_C"/>
    <property type="match status" value="1"/>
</dbReference>
<dbReference type="SUPFAM" id="SSF57850">
    <property type="entry name" value="RING/U-box"/>
    <property type="match status" value="1"/>
</dbReference>
<dbReference type="PROSITE" id="PS50089">
    <property type="entry name" value="ZF_RING_2"/>
    <property type="match status" value="1"/>
</dbReference>
<dbReference type="InterPro" id="IPR049730">
    <property type="entry name" value="SNF2/RAD54-like_C"/>
</dbReference>
<dbReference type="PROSITE" id="PS51192">
    <property type="entry name" value="HELICASE_ATP_BIND_1"/>
    <property type="match status" value="1"/>
</dbReference>
<dbReference type="InterPro" id="IPR001650">
    <property type="entry name" value="Helicase_C-like"/>
</dbReference>
<evidence type="ECO:0000256" key="8">
    <source>
        <dbReference type="PROSITE-ProRule" id="PRU00175"/>
    </source>
</evidence>
<dbReference type="GO" id="GO:0008270">
    <property type="term" value="F:zinc ion binding"/>
    <property type="evidence" value="ECO:0007669"/>
    <property type="project" value="UniProtKB-KW"/>
</dbReference>
<dbReference type="CDD" id="cd18008">
    <property type="entry name" value="DEXDc_SHPRH-like"/>
    <property type="match status" value="1"/>
</dbReference>
<dbReference type="InterPro" id="IPR017907">
    <property type="entry name" value="Znf_RING_CS"/>
</dbReference>
<organism evidence="12 13">
    <name type="scientific">Stentor coeruleus</name>
    <dbReference type="NCBI Taxonomy" id="5963"/>
    <lineage>
        <taxon>Eukaryota</taxon>
        <taxon>Sar</taxon>
        <taxon>Alveolata</taxon>
        <taxon>Ciliophora</taxon>
        <taxon>Postciliodesmatophora</taxon>
        <taxon>Heterotrichea</taxon>
        <taxon>Heterotrichida</taxon>
        <taxon>Stentoridae</taxon>
        <taxon>Stentor</taxon>
    </lineage>
</organism>
<evidence type="ECO:0000256" key="7">
    <source>
        <dbReference type="ARBA" id="ARBA00022840"/>
    </source>
</evidence>
<evidence type="ECO:0000256" key="5">
    <source>
        <dbReference type="ARBA" id="ARBA00022806"/>
    </source>
</evidence>
<dbReference type="GO" id="GO:0016787">
    <property type="term" value="F:hydrolase activity"/>
    <property type="evidence" value="ECO:0007669"/>
    <property type="project" value="UniProtKB-KW"/>
</dbReference>
<keyword evidence="4" id="KW-0378">Hydrolase</keyword>
<evidence type="ECO:0000313" key="13">
    <source>
        <dbReference type="Proteomes" id="UP000187209"/>
    </source>
</evidence>
<dbReference type="InterPro" id="IPR013083">
    <property type="entry name" value="Znf_RING/FYVE/PHD"/>
</dbReference>
<dbReference type="InterPro" id="IPR001841">
    <property type="entry name" value="Znf_RING"/>
</dbReference>
<evidence type="ECO:0000259" key="11">
    <source>
        <dbReference type="PROSITE" id="PS51194"/>
    </source>
</evidence>
<dbReference type="GO" id="GO:0008094">
    <property type="term" value="F:ATP-dependent activity, acting on DNA"/>
    <property type="evidence" value="ECO:0007669"/>
    <property type="project" value="TreeGrafter"/>
</dbReference>
<sequence>MENSNFQIFAEITKEKNEKVYMKFIELGRGKLEKAIEMFFSQAKNNSLMAEIDLKRKVPSEEEKVGNIKLGSFITEAVSLRSLMQIPACKMMYYKFNRAVKSKKNETTEKSIRFSLEKDAFSVAKLNYLTSELLYPLINGDLILLEINTITELNINTLDTFQVMITVTMRPDLFSNPSAKMNEEAAAKNIPTTEYCNQRESFSKLIQLINIKKTQSALINKNSTQKNNDIQPSQEMSEDEKSQCLKHFEEKSIPLTKPVNSFKSILFPYQAQALTWMLERETQTRSSKTSSQLHHLWEEYTLENEKKIYINSCTGQISLSFPQAGELCKGGILADEMGLGKTVMMISLIHTSRKPLRNTSKKVKKSNEGGTLIILPLSLISQWKSEFDTHGEGISVLEYYTEKSRNMSELISADVILTTYGVFCSESSSKGYLTQISWFRVILDEAHTIRNRNTSTAKAVFKIQAEHKWALTGTPIQNTIDDLYSLIRFLEMEPWSDYTWWNRIITHKFLKKNSECFSILQRLLKPIMLRRTKDSKQENGQPIVVLPNLNIHDVKLKLENDEKYVYDKLFSLSKAKYTLLVREGKIKTHVTCIFELLLRLRQYCDHPYLVMSRGDVKSSESLEDFINKYANDENNGYLEGLLEKLKNGVESDCPVCLETCDDPVMTKCAHVLCRTCATQQIEKNRNCPLCKTQLGICDLTTIPRDSKFSFDIESEYKSSAKIDFLLTLLNETENNTVVFTQWITMLDILEITMKRENISYSRLDGSMSKQQRENNLQSFKSGKRVLLVSLKSGGQGLNLICASQVVLFDPWWNPAVEHQAIERVHRIGQRKEVNAYRLVTQNTVEEKIVEMQNRKEKMIEGAFSDKVCSLNLETLRDIFQGL</sequence>
<reference evidence="12 13" key="1">
    <citation type="submission" date="2016-11" db="EMBL/GenBank/DDBJ databases">
        <title>The macronuclear genome of Stentor coeruleus: a giant cell with tiny introns.</title>
        <authorList>
            <person name="Slabodnick M."/>
            <person name="Ruby J.G."/>
            <person name="Reiff S.B."/>
            <person name="Swart E.C."/>
            <person name="Gosai S."/>
            <person name="Prabakaran S."/>
            <person name="Witkowska E."/>
            <person name="Larue G.E."/>
            <person name="Fisher S."/>
            <person name="Freeman R.M."/>
            <person name="Gunawardena J."/>
            <person name="Chu W."/>
            <person name="Stover N.A."/>
            <person name="Gregory B.D."/>
            <person name="Nowacki M."/>
            <person name="Derisi J."/>
            <person name="Roy S.W."/>
            <person name="Marshall W.F."/>
            <person name="Sood P."/>
        </authorList>
    </citation>
    <scope>NUCLEOTIDE SEQUENCE [LARGE SCALE GENOMIC DNA]</scope>
    <source>
        <strain evidence="12">WM001</strain>
    </source>
</reference>
<keyword evidence="3 8" id="KW-0863">Zinc-finger</keyword>
<evidence type="ECO:0000256" key="6">
    <source>
        <dbReference type="ARBA" id="ARBA00022833"/>
    </source>
</evidence>
<keyword evidence="1" id="KW-0479">Metal-binding</keyword>
<dbReference type="GO" id="GO:0006281">
    <property type="term" value="P:DNA repair"/>
    <property type="evidence" value="ECO:0007669"/>
    <property type="project" value="TreeGrafter"/>
</dbReference>
<evidence type="ECO:0000256" key="4">
    <source>
        <dbReference type="ARBA" id="ARBA00022801"/>
    </source>
</evidence>
<feature type="domain" description="Helicase ATP-binding" evidence="10">
    <location>
        <begin position="322"/>
        <end position="493"/>
    </location>
</feature>
<keyword evidence="6" id="KW-0862">Zinc</keyword>
<protein>
    <recommendedName>
        <fullName evidence="14">RanBP-type and C3HC4-type zinc finger-containing protein 1</fullName>
    </recommendedName>
</protein>
<dbReference type="EMBL" id="MPUH01000437">
    <property type="protein sequence ID" value="OMJ80140.1"/>
    <property type="molecule type" value="Genomic_DNA"/>
</dbReference>
<evidence type="ECO:0000256" key="2">
    <source>
        <dbReference type="ARBA" id="ARBA00022741"/>
    </source>
</evidence>
<dbReference type="Gene3D" id="3.40.50.10810">
    <property type="entry name" value="Tandem AAA-ATPase domain"/>
    <property type="match status" value="1"/>
</dbReference>
<dbReference type="OrthoDB" id="448448at2759"/>
<evidence type="ECO:0000259" key="9">
    <source>
        <dbReference type="PROSITE" id="PS50089"/>
    </source>
</evidence>
<dbReference type="GO" id="GO:0005634">
    <property type="term" value="C:nucleus"/>
    <property type="evidence" value="ECO:0007669"/>
    <property type="project" value="TreeGrafter"/>
</dbReference>
<dbReference type="InterPro" id="IPR000330">
    <property type="entry name" value="SNF2_N"/>
</dbReference>